<gene>
    <name evidence="1" type="ORF">A5888_001424</name>
    <name evidence="2" type="ORF">A5888_002661</name>
</gene>
<evidence type="ECO:0000313" key="2">
    <source>
        <dbReference type="EMBL" id="WYJ90893.1"/>
    </source>
</evidence>
<dbReference type="EMBL" id="NGMM01000002">
    <property type="protein sequence ID" value="OTP17286.1"/>
    <property type="molecule type" value="Genomic_DNA"/>
</dbReference>
<evidence type="ECO:0000313" key="3">
    <source>
        <dbReference type="Proteomes" id="UP000195141"/>
    </source>
</evidence>
<proteinExistence type="predicted"/>
<dbReference type="AlphaFoldDB" id="A0A242K8K2"/>
<protein>
    <submittedName>
        <fullName evidence="1">Uncharacterized protein</fullName>
    </submittedName>
</protein>
<reference evidence="1" key="1">
    <citation type="submission" date="2017-05" db="EMBL/GenBank/DDBJ databases">
        <title>The Genome Sequence of Enterococcus sp. 9E7_DIV0242.</title>
        <authorList>
            <consortium name="The Broad Institute Genomics Platform"/>
            <consortium name="The Broad Institute Genomic Center for Infectious Diseases"/>
            <person name="Earl A."/>
            <person name="Manson A."/>
            <person name="Schwartman J."/>
            <person name="Gilmore M."/>
            <person name="Abouelleil A."/>
            <person name="Cao P."/>
            <person name="Chapman S."/>
            <person name="Cusick C."/>
            <person name="Shea T."/>
            <person name="Young S."/>
            <person name="Neafsey D."/>
            <person name="Nusbaum C."/>
            <person name="Birren B."/>
        </authorList>
    </citation>
    <scope>NUCLEOTIDE SEQUENCE [LARGE SCALE GENOMIC DNA]</scope>
    <source>
        <strain evidence="1">9E7_DIV0242</strain>
    </source>
</reference>
<accession>A0A242K8K2</accession>
<keyword evidence="3" id="KW-1185">Reference proteome</keyword>
<sequence length="514" mass="58852">MVQDVVPDLLESIESQFDIRASNSANLKKAVAMLKENKATYLDVNGFAIEVGDILADVLAKNLTAASLPDGKMHYNIADRLLNPTMKKNHDLISGFAYDVQTQLNQNANLRLKAQVPELNQDRIDGIVNRVSSEDDFEAIKWILDDPIVNFSQSIVDDSIEKNASFQSRSGLKPKITRRVSGHACKWCQKLAGSYDYEDAPDDIYRRHERCHCTVEYDPGDGRKQDVWSKFWRNSKKKEEKENRKNLNAKDDKTLRTEALKRRIRDINIKTATPHELISIGEQVNDLYKIDSLLGDKEKLTEIFSNFRPMSGKIPKETWYNRSNKTVKAQLEEAFSYYPKDWADLLEQNNQRLFAGKTNRGFFSGELRNSSGRQLLRGARPGEGLSIYADGTRKTTAYHEIGHLVEHLNPDLLRISKEFVAYRTEGEAKTSLTEIFPKFGYRYSEYAKRDNFISPYIGKEYQYASEVLSMGLESIYEPGNGQLFEISKDDVWFYKSIADDPEYLNLIIGMILKG</sequence>
<dbReference type="RefSeq" id="WP_249274447.1">
    <property type="nucleotide sequence ID" value="NZ_CP147247.1"/>
</dbReference>
<dbReference type="Proteomes" id="UP000195141">
    <property type="component" value="Chromosome"/>
</dbReference>
<name>A0A242K8K2_9ENTE</name>
<evidence type="ECO:0000313" key="1">
    <source>
        <dbReference type="EMBL" id="OTP17286.1"/>
    </source>
</evidence>
<reference evidence="2" key="2">
    <citation type="submission" date="2017-05" db="EMBL/GenBank/DDBJ databases">
        <authorList>
            <consortium name="The Broad Institute Genomics Platform"/>
            <consortium name="The Broad Institute Genomic Center for Infectious Diseases"/>
            <person name="Earl A."/>
            <person name="Manson A."/>
            <person name="Schwartman J."/>
            <person name="Gilmore M."/>
            <person name="Abouelleil A."/>
            <person name="Cao P."/>
            <person name="Chapman S."/>
            <person name="Cusick C."/>
            <person name="Shea T."/>
            <person name="Young S."/>
            <person name="Neafsey D."/>
            <person name="Nusbaum C."/>
            <person name="Birren B."/>
        </authorList>
    </citation>
    <scope>NUCLEOTIDE SEQUENCE</scope>
    <source>
        <strain evidence="2">9E7_DIV0242</strain>
    </source>
</reference>
<organism evidence="1">
    <name type="scientific">Candidatus Enterococcus clewellii</name>
    <dbReference type="NCBI Taxonomy" id="1834193"/>
    <lineage>
        <taxon>Bacteria</taxon>
        <taxon>Bacillati</taxon>
        <taxon>Bacillota</taxon>
        <taxon>Bacilli</taxon>
        <taxon>Lactobacillales</taxon>
        <taxon>Enterococcaceae</taxon>
        <taxon>Enterococcus</taxon>
    </lineage>
</organism>
<reference evidence="2" key="3">
    <citation type="submission" date="2024-03" db="EMBL/GenBank/DDBJ databases">
        <title>The Genome Sequence of Enterococcus sp. DIV0242b.</title>
        <authorList>
            <consortium name="The Broad Institute Genomics Platform"/>
            <consortium name="The Broad Institute Microbial Omics Core"/>
            <consortium name="The Broad Institute Genomic Center for Infectious Diseases"/>
            <person name="Earl A."/>
            <person name="Manson A."/>
            <person name="Gilmore M."/>
            <person name="Schwartman J."/>
            <person name="Shea T."/>
            <person name="Abouelleil A."/>
            <person name="Cao P."/>
            <person name="Chapman S."/>
            <person name="Cusick C."/>
            <person name="Young S."/>
            <person name="Neafsey D."/>
            <person name="Nusbaum C."/>
            <person name="Birren B."/>
        </authorList>
    </citation>
    <scope>NUCLEOTIDE SEQUENCE</scope>
    <source>
        <strain evidence="2">9E7_DIV0242</strain>
    </source>
</reference>
<dbReference type="EMBL" id="CP147247">
    <property type="protein sequence ID" value="WYJ90893.1"/>
    <property type="molecule type" value="Genomic_DNA"/>
</dbReference>